<dbReference type="AlphaFoldDB" id="A0A1G2SZF9"/>
<dbReference type="STRING" id="1802737.A2832_00520"/>
<protein>
    <recommendedName>
        <fullName evidence="4">Type 4 fimbrial biogenesis protein PilX N-terminal domain-containing protein</fullName>
    </recommendedName>
</protein>
<evidence type="ECO:0008006" key="4">
    <source>
        <dbReference type="Google" id="ProtNLM"/>
    </source>
</evidence>
<evidence type="ECO:0000313" key="3">
    <source>
        <dbReference type="Proteomes" id="UP000178538"/>
    </source>
</evidence>
<keyword evidence="1" id="KW-0472">Membrane</keyword>
<accession>A0A1G2SZF9</accession>
<reference evidence="2 3" key="1">
    <citation type="journal article" date="2016" name="Nat. Commun.">
        <title>Thousands of microbial genomes shed light on interconnected biogeochemical processes in an aquifer system.</title>
        <authorList>
            <person name="Anantharaman K."/>
            <person name="Brown C.T."/>
            <person name="Hug L.A."/>
            <person name="Sharon I."/>
            <person name="Castelle C.J."/>
            <person name="Probst A.J."/>
            <person name="Thomas B.C."/>
            <person name="Singh A."/>
            <person name="Wilkins M.J."/>
            <person name="Karaoz U."/>
            <person name="Brodie E.L."/>
            <person name="Williams K.H."/>
            <person name="Hubbard S.S."/>
            <person name="Banfield J.F."/>
        </authorList>
    </citation>
    <scope>NUCLEOTIDE SEQUENCE [LARGE SCALE GENOMIC DNA]</scope>
</reference>
<dbReference type="Proteomes" id="UP000178538">
    <property type="component" value="Unassembled WGS sequence"/>
</dbReference>
<keyword evidence="1" id="KW-1133">Transmembrane helix</keyword>
<organism evidence="2 3">
    <name type="scientific">Candidatus Zambryskibacteria bacterium RIFCSPHIGHO2_01_FULL_44_22b</name>
    <dbReference type="NCBI Taxonomy" id="1802737"/>
    <lineage>
        <taxon>Bacteria</taxon>
        <taxon>Candidatus Zambryskiibacteriota</taxon>
    </lineage>
</organism>
<gene>
    <name evidence="2" type="ORF">A2832_00520</name>
</gene>
<feature type="transmembrane region" description="Helical" evidence="1">
    <location>
        <begin position="6"/>
        <end position="30"/>
    </location>
</feature>
<name>A0A1G2SZF9_9BACT</name>
<evidence type="ECO:0000313" key="2">
    <source>
        <dbReference type="EMBL" id="OHA89751.1"/>
    </source>
</evidence>
<proteinExistence type="predicted"/>
<sequence length="144" mass="15508">MMNKGFTLFIAIIVMGTLLLVAAGITGLAVKQSLISSTGRESQYAFYAADTGMECALYWDVQNPSGISAFSTTTSSQITCNNQTMSVGGVVTSTFTFNISPDPFCTTVTVTKNPNNTTRIESKGYNTCDLSNPRRVERAVRASY</sequence>
<keyword evidence="1" id="KW-0812">Transmembrane</keyword>
<comment type="caution">
    <text evidence="2">The sequence shown here is derived from an EMBL/GenBank/DDBJ whole genome shotgun (WGS) entry which is preliminary data.</text>
</comment>
<evidence type="ECO:0000256" key="1">
    <source>
        <dbReference type="SAM" id="Phobius"/>
    </source>
</evidence>
<dbReference type="EMBL" id="MHVG01000025">
    <property type="protein sequence ID" value="OHA89751.1"/>
    <property type="molecule type" value="Genomic_DNA"/>
</dbReference>